<sequence>MKIIEAQIKKIIDFSNTLSIKDFNNFYSLLCSMNFSEEELEIIQEEYATRNLGIKMDISKTDWVSLFYTNEINRLNRIIQNDDALLKLGGIKALFYGKTGTGKTSLVKKVVDENPNITFEDINFTSLVSSKMGQTQINIINLANKLNESENKKIVFLDEIDSIVSNRITSDLGEHSRIVATFIKFLDILQPNVIFFAATNLVEIIDDAIKRRFNVQLHIEEINFDDLFKVLEHEKIFITKKRQEWLKRHLLNNNFNFGEIKNFKDHLLIEKLNGNEEEEWFIFVEYFLDRFQFDLDNESVRNERKLKKILEGFK</sequence>
<dbReference type="eggNOG" id="COG0464">
    <property type="taxonomic scope" value="Bacteria"/>
</dbReference>
<dbReference type="SMART" id="SM00382">
    <property type="entry name" value="AAA"/>
    <property type="match status" value="1"/>
</dbReference>
<dbReference type="InterPro" id="IPR003959">
    <property type="entry name" value="ATPase_AAA_core"/>
</dbReference>
<dbReference type="GO" id="GO:0005524">
    <property type="term" value="F:ATP binding"/>
    <property type="evidence" value="ECO:0007669"/>
    <property type="project" value="InterPro"/>
</dbReference>
<evidence type="ECO:0000313" key="2">
    <source>
        <dbReference type="EMBL" id="AHI53338.1"/>
    </source>
</evidence>
<protein>
    <recommendedName>
        <fullName evidence="1">AAA+ ATPase domain-containing protein</fullName>
    </recommendedName>
</protein>
<dbReference type="EMBL" id="CP006681">
    <property type="protein sequence ID" value="AHI53338.1"/>
    <property type="molecule type" value="Genomic_DNA"/>
</dbReference>
<dbReference type="PANTHER" id="PTHR23074:SF83">
    <property type="entry name" value="VACUOLAR PROTEIN SORTING-ASSOCIATED PROTEIN 4A"/>
    <property type="match status" value="1"/>
</dbReference>
<reference evidence="2 3" key="1">
    <citation type="journal article" date="2014" name="Genome Biol. Evol.">
        <title>Molecular evolution of the substrate utilization strategies and putative virulence factors in mosquito-associated Spiroplasma species.</title>
        <authorList>
            <person name="Chang T.H."/>
            <person name="Lo W.S."/>
            <person name="Ku C."/>
            <person name="Chen L.L."/>
            <person name="Kuo C.H."/>
        </authorList>
    </citation>
    <scope>NUCLEOTIDE SEQUENCE [LARGE SCALE GENOMIC DNA]</scope>
    <source>
        <strain evidence="2">AES-1</strain>
    </source>
</reference>
<dbReference type="InterPro" id="IPR027417">
    <property type="entry name" value="P-loop_NTPase"/>
</dbReference>
<gene>
    <name evidence="2" type="ORF">SCULI_v1c09980</name>
</gene>
<proteinExistence type="predicted"/>
<dbReference type="InterPro" id="IPR003593">
    <property type="entry name" value="AAA+_ATPase"/>
</dbReference>
<organism evidence="2 3">
    <name type="scientific">Spiroplasma culicicola AES-1</name>
    <dbReference type="NCBI Taxonomy" id="1276246"/>
    <lineage>
        <taxon>Bacteria</taxon>
        <taxon>Bacillati</taxon>
        <taxon>Mycoplasmatota</taxon>
        <taxon>Mollicutes</taxon>
        <taxon>Entomoplasmatales</taxon>
        <taxon>Spiroplasmataceae</taxon>
        <taxon>Spiroplasma</taxon>
    </lineage>
</organism>
<dbReference type="GO" id="GO:0016887">
    <property type="term" value="F:ATP hydrolysis activity"/>
    <property type="evidence" value="ECO:0007669"/>
    <property type="project" value="InterPro"/>
</dbReference>
<dbReference type="OrthoDB" id="388964at2"/>
<evidence type="ECO:0000313" key="3">
    <source>
        <dbReference type="Proteomes" id="UP000019267"/>
    </source>
</evidence>
<keyword evidence="3" id="KW-1185">Reference proteome</keyword>
<dbReference type="RefSeq" id="WP_025363560.1">
    <property type="nucleotide sequence ID" value="NZ_CP006681.1"/>
</dbReference>
<dbReference type="STRING" id="1276246.SCULI_v1c09980"/>
<name>W6A867_9MOLU</name>
<dbReference type="PATRIC" id="fig|1276246.3.peg.994"/>
<dbReference type="KEGG" id="scq:SCULI_v1c09980"/>
<dbReference type="InterPro" id="IPR050304">
    <property type="entry name" value="MT-severing_AAA_ATPase"/>
</dbReference>
<dbReference type="Pfam" id="PF00004">
    <property type="entry name" value="AAA"/>
    <property type="match status" value="1"/>
</dbReference>
<feature type="domain" description="AAA+ ATPase" evidence="1">
    <location>
        <begin position="89"/>
        <end position="223"/>
    </location>
</feature>
<dbReference type="HOGENOM" id="CLU_885395_0_0_14"/>
<dbReference type="PANTHER" id="PTHR23074">
    <property type="entry name" value="AAA DOMAIN-CONTAINING"/>
    <property type="match status" value="1"/>
</dbReference>
<dbReference type="Proteomes" id="UP000019267">
    <property type="component" value="Chromosome"/>
</dbReference>
<dbReference type="SUPFAM" id="SSF52540">
    <property type="entry name" value="P-loop containing nucleoside triphosphate hydrolases"/>
    <property type="match status" value="1"/>
</dbReference>
<dbReference type="Gene3D" id="3.40.50.300">
    <property type="entry name" value="P-loop containing nucleotide triphosphate hydrolases"/>
    <property type="match status" value="1"/>
</dbReference>
<dbReference type="AlphaFoldDB" id="W6A867"/>
<accession>W6A867</accession>
<evidence type="ECO:0000259" key="1">
    <source>
        <dbReference type="SMART" id="SM00382"/>
    </source>
</evidence>